<keyword evidence="6" id="KW-1185">Reference proteome</keyword>
<dbReference type="InterPro" id="IPR050469">
    <property type="entry name" value="Diguanylate_Cyclase"/>
</dbReference>
<feature type="transmembrane region" description="Helical" evidence="3">
    <location>
        <begin position="110"/>
        <end position="126"/>
    </location>
</feature>
<feature type="transmembrane region" description="Helical" evidence="3">
    <location>
        <begin position="25"/>
        <end position="49"/>
    </location>
</feature>
<keyword evidence="3" id="KW-0812">Transmembrane</keyword>
<dbReference type="PROSITE" id="PS50887">
    <property type="entry name" value="GGDEF"/>
    <property type="match status" value="1"/>
</dbReference>
<keyword evidence="3" id="KW-1133">Transmembrane helix</keyword>
<dbReference type="Gene3D" id="3.30.70.270">
    <property type="match status" value="1"/>
</dbReference>
<dbReference type="RefSeq" id="WP_190479818.1">
    <property type="nucleotide sequence ID" value="NZ_JACOFT010000004.1"/>
</dbReference>
<dbReference type="NCBIfam" id="TIGR00254">
    <property type="entry name" value="GGDEF"/>
    <property type="match status" value="1"/>
</dbReference>
<protein>
    <recommendedName>
        <fullName evidence="1">diguanylate cyclase</fullName>
        <ecNumber evidence="1">2.7.7.65</ecNumber>
    </recommendedName>
</protein>
<dbReference type="CDD" id="cd01949">
    <property type="entry name" value="GGDEF"/>
    <property type="match status" value="1"/>
</dbReference>
<dbReference type="PANTHER" id="PTHR45138:SF9">
    <property type="entry name" value="DIGUANYLATE CYCLASE DGCM-RELATED"/>
    <property type="match status" value="1"/>
</dbReference>
<evidence type="ECO:0000256" key="3">
    <source>
        <dbReference type="SAM" id="Phobius"/>
    </source>
</evidence>
<comment type="catalytic activity">
    <reaction evidence="2">
        <text>2 GTP = 3',3'-c-di-GMP + 2 diphosphate</text>
        <dbReference type="Rhea" id="RHEA:24898"/>
        <dbReference type="ChEBI" id="CHEBI:33019"/>
        <dbReference type="ChEBI" id="CHEBI:37565"/>
        <dbReference type="ChEBI" id="CHEBI:58805"/>
        <dbReference type="EC" id="2.7.7.65"/>
    </reaction>
</comment>
<feature type="transmembrane region" description="Helical" evidence="3">
    <location>
        <begin position="156"/>
        <end position="176"/>
    </location>
</feature>
<sequence length="361" mass="40228">MHALNNLLYGNIDFLKNEEYRAFQFRFLCILLLAGAGVTALLLAGVASGVNHIDAIHVVSMTCFTLISLVIWLVLRGQPQRYMAVAWMYECLCLLEYVSALYFVSEDEMRVIWFFTNIPGVYILLGQRAGMSITIITIIGLAMGNAFLPHPYSTNAIATLLAALMYLGAFFHVYGARSVSYFIRMRESNRQLRHIASHDPLTDLLNAGAYYATCDQLIHLANRHQQNFSVLFVDLDHFKKINDTYGHEAGDIVLKAVAKKLQESVRQSDAVGRIGGEEFSVFLPETDLSGAVKLAEYMRSEIENLMPQIGHQRIKVTASIGVASGEGGEQNIAAIQRRADQAMYDAKQQGRNRVSCFTQAA</sequence>
<feature type="transmembrane region" description="Helical" evidence="3">
    <location>
        <begin position="133"/>
        <end position="150"/>
    </location>
</feature>
<feature type="transmembrane region" description="Helical" evidence="3">
    <location>
        <begin position="82"/>
        <end position="104"/>
    </location>
</feature>
<evidence type="ECO:0000313" key="6">
    <source>
        <dbReference type="Proteomes" id="UP000637632"/>
    </source>
</evidence>
<dbReference type="InterPro" id="IPR029787">
    <property type="entry name" value="Nucleotide_cyclase"/>
</dbReference>
<keyword evidence="3" id="KW-0472">Membrane</keyword>
<comment type="caution">
    <text evidence="5">The sequence shown here is derived from an EMBL/GenBank/DDBJ whole genome shotgun (WGS) entry which is preliminary data.</text>
</comment>
<evidence type="ECO:0000256" key="2">
    <source>
        <dbReference type="ARBA" id="ARBA00034247"/>
    </source>
</evidence>
<feature type="domain" description="GGDEF" evidence="4">
    <location>
        <begin position="226"/>
        <end position="359"/>
    </location>
</feature>
<dbReference type="Proteomes" id="UP000637632">
    <property type="component" value="Unassembled WGS sequence"/>
</dbReference>
<evidence type="ECO:0000256" key="1">
    <source>
        <dbReference type="ARBA" id="ARBA00012528"/>
    </source>
</evidence>
<proteinExistence type="predicted"/>
<evidence type="ECO:0000259" key="4">
    <source>
        <dbReference type="PROSITE" id="PS50887"/>
    </source>
</evidence>
<evidence type="ECO:0000313" key="5">
    <source>
        <dbReference type="EMBL" id="MBC3812172.1"/>
    </source>
</evidence>
<dbReference type="EC" id="2.7.7.65" evidence="1"/>
<dbReference type="InterPro" id="IPR043128">
    <property type="entry name" value="Rev_trsase/Diguanyl_cyclase"/>
</dbReference>
<feature type="transmembrane region" description="Helical" evidence="3">
    <location>
        <begin position="55"/>
        <end position="75"/>
    </location>
</feature>
<gene>
    <name evidence="5" type="ORF">H8K26_12030</name>
</gene>
<accession>A0ABR6XHC1</accession>
<dbReference type="InterPro" id="IPR000160">
    <property type="entry name" value="GGDEF_dom"/>
</dbReference>
<dbReference type="SUPFAM" id="SSF55073">
    <property type="entry name" value="Nucleotide cyclase"/>
    <property type="match status" value="1"/>
</dbReference>
<name>A0ABR6XHC1_9BURK</name>
<dbReference type="EMBL" id="JACOFT010000004">
    <property type="protein sequence ID" value="MBC3812172.1"/>
    <property type="molecule type" value="Genomic_DNA"/>
</dbReference>
<dbReference type="SMART" id="SM00267">
    <property type="entry name" value="GGDEF"/>
    <property type="match status" value="1"/>
</dbReference>
<reference evidence="5 6" key="1">
    <citation type="submission" date="2020-08" db="EMBL/GenBank/DDBJ databases">
        <title>Novel species isolated from subtropical streams in China.</title>
        <authorList>
            <person name="Lu H."/>
        </authorList>
    </citation>
    <scope>NUCLEOTIDE SEQUENCE [LARGE SCALE GENOMIC DNA]</scope>
    <source>
        <strain evidence="5 6">CCTCC AB 2015119</strain>
    </source>
</reference>
<dbReference type="Pfam" id="PF00990">
    <property type="entry name" value="GGDEF"/>
    <property type="match status" value="1"/>
</dbReference>
<organism evidence="5 6">
    <name type="scientific">Undibacterium aquatile</name>
    <dbReference type="NCBI Taxonomy" id="1537398"/>
    <lineage>
        <taxon>Bacteria</taxon>
        <taxon>Pseudomonadati</taxon>
        <taxon>Pseudomonadota</taxon>
        <taxon>Betaproteobacteria</taxon>
        <taxon>Burkholderiales</taxon>
        <taxon>Oxalobacteraceae</taxon>
        <taxon>Undibacterium</taxon>
    </lineage>
</organism>
<dbReference type="PANTHER" id="PTHR45138">
    <property type="entry name" value="REGULATORY COMPONENTS OF SENSORY TRANSDUCTION SYSTEM"/>
    <property type="match status" value="1"/>
</dbReference>